<comment type="similarity">
    <text evidence="3 9">Belongs to the peptidase S26 family.</text>
</comment>
<dbReference type="InterPro" id="IPR019758">
    <property type="entry name" value="Pept_S26A_signal_pept_1_CS"/>
</dbReference>
<name>A0A9D1K1C3_9FIRM</name>
<feature type="active site" evidence="7">
    <location>
        <position position="73"/>
    </location>
</feature>
<evidence type="ECO:0000256" key="7">
    <source>
        <dbReference type="PIRSR" id="PIRSR600223-1"/>
    </source>
</evidence>
<dbReference type="GO" id="GO:0005886">
    <property type="term" value="C:plasma membrane"/>
    <property type="evidence" value="ECO:0007669"/>
    <property type="project" value="UniProtKB-SubCell"/>
</dbReference>
<reference evidence="11" key="2">
    <citation type="journal article" date="2021" name="PeerJ">
        <title>Extensive microbial diversity within the chicken gut microbiome revealed by metagenomics and culture.</title>
        <authorList>
            <person name="Gilroy R."/>
            <person name="Ravi A."/>
            <person name="Getino M."/>
            <person name="Pursley I."/>
            <person name="Horton D.L."/>
            <person name="Alikhan N.F."/>
            <person name="Baker D."/>
            <person name="Gharbi K."/>
            <person name="Hall N."/>
            <person name="Watson M."/>
            <person name="Adriaenssens E.M."/>
            <person name="Foster-Nyarko E."/>
            <person name="Jarju S."/>
            <person name="Secka A."/>
            <person name="Antonio M."/>
            <person name="Oren A."/>
            <person name="Chaudhuri R.R."/>
            <person name="La Ragione R."/>
            <person name="Hildebrand F."/>
            <person name="Pallen M.J."/>
        </authorList>
    </citation>
    <scope>NUCLEOTIDE SEQUENCE</scope>
    <source>
        <strain evidence="11">CHK199-13235</strain>
    </source>
</reference>
<dbReference type="InterPro" id="IPR000223">
    <property type="entry name" value="Pept_S26A_signal_pept_1"/>
</dbReference>
<dbReference type="Gene3D" id="2.10.109.10">
    <property type="entry name" value="Umud Fragment, subunit A"/>
    <property type="match status" value="1"/>
</dbReference>
<dbReference type="GO" id="GO:0009003">
    <property type="term" value="F:signal peptidase activity"/>
    <property type="evidence" value="ECO:0007669"/>
    <property type="project" value="UniProtKB-EC"/>
</dbReference>
<dbReference type="Pfam" id="PF10502">
    <property type="entry name" value="Peptidase_S26"/>
    <property type="match status" value="1"/>
</dbReference>
<dbReference type="NCBIfam" id="TIGR02227">
    <property type="entry name" value="sigpep_I_bact"/>
    <property type="match status" value="1"/>
</dbReference>
<dbReference type="PROSITE" id="PS00761">
    <property type="entry name" value="SPASE_I_3"/>
    <property type="match status" value="1"/>
</dbReference>
<accession>A0A9D1K1C3</accession>
<reference evidence="11" key="1">
    <citation type="submission" date="2020-10" db="EMBL/GenBank/DDBJ databases">
        <authorList>
            <person name="Gilroy R."/>
        </authorList>
    </citation>
    <scope>NUCLEOTIDE SEQUENCE</scope>
    <source>
        <strain evidence="11">CHK199-13235</strain>
    </source>
</reference>
<evidence type="ECO:0000256" key="1">
    <source>
        <dbReference type="ARBA" id="ARBA00000677"/>
    </source>
</evidence>
<feature type="active site" evidence="7">
    <location>
        <position position="113"/>
    </location>
</feature>
<dbReference type="InterPro" id="IPR036286">
    <property type="entry name" value="LexA/Signal_pep-like_sf"/>
</dbReference>
<organism evidence="11 12">
    <name type="scientific">Candidatus Merdivicinus excrementipullorum</name>
    <dbReference type="NCBI Taxonomy" id="2840867"/>
    <lineage>
        <taxon>Bacteria</taxon>
        <taxon>Bacillati</taxon>
        <taxon>Bacillota</taxon>
        <taxon>Clostridia</taxon>
        <taxon>Eubacteriales</taxon>
        <taxon>Oscillospiraceae</taxon>
        <taxon>Oscillospiraceae incertae sedis</taxon>
        <taxon>Candidatus Merdivicinus</taxon>
    </lineage>
</organism>
<evidence type="ECO:0000256" key="4">
    <source>
        <dbReference type="ARBA" id="ARBA00013208"/>
    </source>
</evidence>
<dbReference type="Proteomes" id="UP000824002">
    <property type="component" value="Unassembled WGS sequence"/>
</dbReference>
<proteinExistence type="inferred from homology"/>
<dbReference type="InterPro" id="IPR019757">
    <property type="entry name" value="Pept_S26A_signal_pept_1_Lys-AS"/>
</dbReference>
<dbReference type="GO" id="GO:0006465">
    <property type="term" value="P:signal peptide processing"/>
    <property type="evidence" value="ECO:0007669"/>
    <property type="project" value="InterPro"/>
</dbReference>
<dbReference type="CDD" id="cd06530">
    <property type="entry name" value="S26_SPase_I"/>
    <property type="match status" value="1"/>
</dbReference>
<dbReference type="PRINTS" id="PR00727">
    <property type="entry name" value="LEADERPTASE"/>
</dbReference>
<evidence type="ECO:0000259" key="10">
    <source>
        <dbReference type="Pfam" id="PF10502"/>
    </source>
</evidence>
<feature type="domain" description="Peptidase S26" evidence="10">
    <location>
        <begin position="43"/>
        <end position="198"/>
    </location>
</feature>
<feature type="transmembrane region" description="Helical" evidence="8">
    <location>
        <begin position="42"/>
        <end position="68"/>
    </location>
</feature>
<keyword evidence="8" id="KW-0812">Transmembrane</keyword>
<evidence type="ECO:0000256" key="5">
    <source>
        <dbReference type="ARBA" id="ARBA00022670"/>
    </source>
</evidence>
<dbReference type="SUPFAM" id="SSF51306">
    <property type="entry name" value="LexA/Signal peptidase"/>
    <property type="match status" value="1"/>
</dbReference>
<evidence type="ECO:0000256" key="6">
    <source>
        <dbReference type="ARBA" id="ARBA00022801"/>
    </source>
</evidence>
<keyword evidence="8" id="KW-1133">Transmembrane helix</keyword>
<evidence type="ECO:0000256" key="2">
    <source>
        <dbReference type="ARBA" id="ARBA00004401"/>
    </source>
</evidence>
<dbReference type="PANTHER" id="PTHR43390:SF1">
    <property type="entry name" value="CHLOROPLAST PROCESSING PEPTIDASE"/>
    <property type="match status" value="1"/>
</dbReference>
<dbReference type="InterPro" id="IPR019533">
    <property type="entry name" value="Peptidase_S26"/>
</dbReference>
<comment type="subcellular location">
    <subcellularLocation>
        <location evidence="2">Cell membrane</location>
        <topology evidence="2">Single-pass type II membrane protein</topology>
    </subcellularLocation>
    <subcellularLocation>
        <location evidence="9">Membrane</location>
        <topology evidence="9">Single-pass type II membrane protein</topology>
    </subcellularLocation>
</comment>
<keyword evidence="8" id="KW-0472">Membrane</keyword>
<protein>
    <recommendedName>
        <fullName evidence="4 8">Signal peptidase I</fullName>
        <ecNumber evidence="4 8">3.4.21.89</ecNumber>
    </recommendedName>
</protein>
<keyword evidence="5 8" id="KW-0645">Protease</keyword>
<gene>
    <name evidence="11" type="primary">lepB</name>
    <name evidence="11" type="ORF">IAB51_09145</name>
</gene>
<dbReference type="EC" id="3.4.21.89" evidence="4 8"/>
<comment type="caution">
    <text evidence="11">The sequence shown here is derived from an EMBL/GenBank/DDBJ whole genome shotgun (WGS) entry which is preliminary data.</text>
</comment>
<evidence type="ECO:0000313" key="11">
    <source>
        <dbReference type="EMBL" id="HIS76958.1"/>
    </source>
</evidence>
<keyword evidence="6 8" id="KW-0378">Hydrolase</keyword>
<dbReference type="GO" id="GO:0004252">
    <property type="term" value="F:serine-type endopeptidase activity"/>
    <property type="evidence" value="ECO:0007669"/>
    <property type="project" value="InterPro"/>
</dbReference>
<dbReference type="AlphaFoldDB" id="A0A9D1K1C3"/>
<dbReference type="PROSITE" id="PS00501">
    <property type="entry name" value="SPASE_I_1"/>
    <property type="match status" value="1"/>
</dbReference>
<dbReference type="PANTHER" id="PTHR43390">
    <property type="entry name" value="SIGNAL PEPTIDASE I"/>
    <property type="match status" value="1"/>
</dbReference>
<evidence type="ECO:0000256" key="3">
    <source>
        <dbReference type="ARBA" id="ARBA00009370"/>
    </source>
</evidence>
<dbReference type="PROSITE" id="PS00760">
    <property type="entry name" value="SPASE_I_2"/>
    <property type="match status" value="1"/>
</dbReference>
<evidence type="ECO:0000256" key="9">
    <source>
        <dbReference type="RuleBase" id="RU362042"/>
    </source>
</evidence>
<comment type="catalytic activity">
    <reaction evidence="1 8">
        <text>Cleavage of hydrophobic, N-terminal signal or leader sequences from secreted and periplasmic proteins.</text>
        <dbReference type="EC" id="3.4.21.89"/>
    </reaction>
</comment>
<evidence type="ECO:0000256" key="8">
    <source>
        <dbReference type="RuleBase" id="RU003993"/>
    </source>
</evidence>
<sequence length="208" mass="22980">MGQYSDQQIDEILEELKRLDAAPPSQAIPVELPKARSWRRELLSWIGAVLSTFLVVFVLFGLVFRFVLVDGSSMEPTLSEGDRLIMYCLDNSPESGDVVILSDETGLGIPLIKRVIAAGGQTLDISPEGRVTVDGEPLYEPYAVEQMRDSGDYDYPLTIPEGQLFVMGDNRNHSTDSRSPEVGLVDEKEVLGKAVFRLFPFGRMGPVS</sequence>
<evidence type="ECO:0000313" key="12">
    <source>
        <dbReference type="Proteomes" id="UP000824002"/>
    </source>
</evidence>
<dbReference type="InterPro" id="IPR019756">
    <property type="entry name" value="Pept_S26A_signal_pept_1_Ser-AS"/>
</dbReference>
<dbReference type="EMBL" id="DVJP01000059">
    <property type="protein sequence ID" value="HIS76958.1"/>
    <property type="molecule type" value="Genomic_DNA"/>
</dbReference>